<dbReference type="AlphaFoldDB" id="A0A4R2JR72"/>
<evidence type="ECO:0000313" key="1">
    <source>
        <dbReference type="EMBL" id="TCO62751.1"/>
    </source>
</evidence>
<evidence type="ECO:0000313" key="2">
    <source>
        <dbReference type="Proteomes" id="UP000295680"/>
    </source>
</evidence>
<name>A0A4R2JR72_9PSEU</name>
<dbReference type="Proteomes" id="UP000295680">
    <property type="component" value="Unassembled WGS sequence"/>
</dbReference>
<dbReference type="EMBL" id="SLWS01000002">
    <property type="protein sequence ID" value="TCO62751.1"/>
    <property type="molecule type" value="Genomic_DNA"/>
</dbReference>
<organism evidence="1 2">
    <name type="scientific">Actinocrispum wychmicini</name>
    <dbReference type="NCBI Taxonomy" id="1213861"/>
    <lineage>
        <taxon>Bacteria</taxon>
        <taxon>Bacillati</taxon>
        <taxon>Actinomycetota</taxon>
        <taxon>Actinomycetes</taxon>
        <taxon>Pseudonocardiales</taxon>
        <taxon>Pseudonocardiaceae</taxon>
        <taxon>Actinocrispum</taxon>
    </lineage>
</organism>
<protein>
    <submittedName>
        <fullName evidence="1">Uncharacterized protein</fullName>
    </submittedName>
</protein>
<sequence length="216" mass="22740">MPALLLAVVLAGCDDAVGSLPDPTGKVPTSSSGCSRATGKTGHWLPAFDRGRPHEATILGEKNPCLPFSDLIGEADDLMPDVGEGAEPNARSVAKDFARGLKKLAGYYVNAADGLRCLYQEDELAIGIYRHSDHVSSVGVVIAVNKDPRNAARAVACYLFGRQQTRTATPTATAAPTGYQLDPCGDAVRDNGKVVVLRFGTSNWMCDAIARAVPKA</sequence>
<comment type="caution">
    <text evidence="1">The sequence shown here is derived from an EMBL/GenBank/DDBJ whole genome shotgun (WGS) entry which is preliminary data.</text>
</comment>
<gene>
    <name evidence="1" type="ORF">EV192_102890</name>
</gene>
<proteinExistence type="predicted"/>
<keyword evidence="2" id="KW-1185">Reference proteome</keyword>
<reference evidence="1 2" key="1">
    <citation type="submission" date="2019-03" db="EMBL/GenBank/DDBJ databases">
        <title>Genomic Encyclopedia of Type Strains, Phase IV (KMG-IV): sequencing the most valuable type-strain genomes for metagenomic binning, comparative biology and taxonomic classification.</title>
        <authorList>
            <person name="Goeker M."/>
        </authorList>
    </citation>
    <scope>NUCLEOTIDE SEQUENCE [LARGE SCALE GENOMIC DNA]</scope>
    <source>
        <strain evidence="1 2">DSM 45934</strain>
    </source>
</reference>
<accession>A0A4R2JR72</accession>